<feature type="transmembrane region" description="Helical" evidence="1">
    <location>
        <begin position="6"/>
        <end position="27"/>
    </location>
</feature>
<organism evidence="3">
    <name type="scientific">bioreactor metagenome</name>
    <dbReference type="NCBI Taxonomy" id="1076179"/>
    <lineage>
        <taxon>unclassified sequences</taxon>
        <taxon>metagenomes</taxon>
        <taxon>ecological metagenomes</taxon>
    </lineage>
</organism>
<accession>A0A645I879</accession>
<keyword evidence="1" id="KW-1133">Transmembrane helix</keyword>
<gene>
    <name evidence="3" type="ORF">SDC9_194190</name>
</gene>
<feature type="domain" description="Predicted membrane protein YciQ-like C-terminal" evidence="2">
    <location>
        <begin position="9"/>
        <end position="87"/>
    </location>
</feature>
<evidence type="ECO:0000313" key="3">
    <source>
        <dbReference type="EMBL" id="MPN46599.1"/>
    </source>
</evidence>
<dbReference type="InterPro" id="IPR048389">
    <property type="entry name" value="YciQ-like_C"/>
</dbReference>
<evidence type="ECO:0000259" key="2">
    <source>
        <dbReference type="Pfam" id="PF20990"/>
    </source>
</evidence>
<dbReference type="Pfam" id="PF20990">
    <property type="entry name" value="DUF2207_C"/>
    <property type="match status" value="1"/>
</dbReference>
<sequence>MAMQDMWPAGVTVAAVTVFLYVTGIFMRKRTKRGSMLLGRLLGFKNFLERAEKQRIERLVQENPTYFYDVLPYAYVLGVSDKWAKNFEGITTRPPDWYHDRYGRTDVFTPLLFQSYLFHSMAMMHASMVSRPVQTNLGGGGHSGFGGGGFGGGGFSGGGFGGGGGGSW</sequence>
<keyword evidence="1" id="KW-0472">Membrane</keyword>
<dbReference type="EMBL" id="VSSQ01107394">
    <property type="protein sequence ID" value="MPN46599.1"/>
    <property type="molecule type" value="Genomic_DNA"/>
</dbReference>
<comment type="caution">
    <text evidence="3">The sequence shown here is derived from an EMBL/GenBank/DDBJ whole genome shotgun (WGS) entry which is preliminary data.</text>
</comment>
<dbReference type="AlphaFoldDB" id="A0A645I879"/>
<name>A0A645I879_9ZZZZ</name>
<evidence type="ECO:0000256" key="1">
    <source>
        <dbReference type="SAM" id="Phobius"/>
    </source>
</evidence>
<reference evidence="3" key="1">
    <citation type="submission" date="2019-08" db="EMBL/GenBank/DDBJ databases">
        <authorList>
            <person name="Kucharzyk K."/>
            <person name="Murdoch R.W."/>
            <person name="Higgins S."/>
            <person name="Loffler F."/>
        </authorList>
    </citation>
    <scope>NUCLEOTIDE SEQUENCE</scope>
</reference>
<keyword evidence="1" id="KW-0812">Transmembrane</keyword>
<proteinExistence type="predicted"/>
<protein>
    <recommendedName>
        <fullName evidence="2">Predicted membrane protein YciQ-like C-terminal domain-containing protein</fullName>
    </recommendedName>
</protein>